<sequence>MSKVPTAPSPATWADFYGPNLGYVLEWYDRYTRDPDSVDPETRALFDRLGPPPVGEIIAPGEAKRTAADRPTIDPGVITKLTAATRLISNIRIYGHLEARIYPLGDERPAVPFLRPEAYGITENDLATLPASWVLPEDPADARTALDVVRALRRRYTGPIAYEFAHVFREEERRWLQAQVESGAFLAPKPPEEQKRLLRRLIEVEEFETFLHKTFVGQKRFSIEGVDMLVPMVDAVIRGAARFGARQVFIGMAHRGRLNVLAHVLDKPYAKIFAEFHASPNKDLVPSEGSMGINYGWTGDVRYHLGARHEDETVHLRLTLANNPSHLEFVNPVVGGFTRAAQEDRSRPGLPGQDLDGAWALLIHGDAAFPGEGVVAETLNLSGLAGYRTGGTLHIITNNLLGFTTERADDRSTRYASDLAKGFEIPVVHVNADEPEACLAAVELAVEYRQRFHKDFLIDLVGYRRWGHNESDDPAMTQPVLYSKINAHPSVGNLYGHRLADAGTIRSEEARQMREEVQEHLRRAYAEVTSESVHPDIPDPGGKDPELPENTGVPEERLAIINEALTAYPEGFRVYPKVDRILKRRQSHFREGGGIDWGQAEALALGSILLDGVPIRISGQDTQRGTFGHRLAVLHDLQTGEPFVPLQHLPESRVSFAIYNSPLTETAVMGFEYGYSVQAPETLVIWEAQFGDFANVGQVIFDQFLASGRAKWGQTSGMVVLLPHGYEGQGPEHSSARLERFLQLSAEHNWTVANPTTSAQYFHLLRLQAWRLQHAPRPLVVLTPKSLLRHPRAASEKAEFTSGRFQPVLDDPRRDISRSAIKRVLLCSGKISVDLFAALEKDPEAGGSLGVVRVEQLYPFPKEELSRILAGYPGAEEVVWVQEEPRNMGAWAYVAPRMLALLPPGQALKYVGRPERSSPAEGLADAHGATQAKIVQQALQH</sequence>
<evidence type="ECO:0000313" key="10">
    <source>
        <dbReference type="Proteomes" id="UP000502196"/>
    </source>
</evidence>
<dbReference type="InterPro" id="IPR005475">
    <property type="entry name" value="Transketolase-like_Pyr-bd"/>
</dbReference>
<dbReference type="GO" id="GO:0005829">
    <property type="term" value="C:cytosol"/>
    <property type="evidence" value="ECO:0007669"/>
    <property type="project" value="TreeGrafter"/>
</dbReference>
<evidence type="ECO:0000256" key="5">
    <source>
        <dbReference type="ARBA" id="ARBA00051911"/>
    </source>
</evidence>
<evidence type="ECO:0000256" key="4">
    <source>
        <dbReference type="ARBA" id="ARBA00023152"/>
    </source>
</evidence>
<dbReference type="InterPro" id="IPR029061">
    <property type="entry name" value="THDP-binding"/>
</dbReference>
<dbReference type="RefSeq" id="WP_170085741.1">
    <property type="nucleotide sequence ID" value="NZ_CP047972.1"/>
</dbReference>
<accession>A0A6F9EBI7</accession>
<dbReference type="PIRSF" id="PIRSF000157">
    <property type="entry name" value="Oxoglu_dh_E1"/>
    <property type="match status" value="1"/>
</dbReference>
<dbReference type="Gene3D" id="3.40.50.11610">
    <property type="entry name" value="Multifunctional 2-oxoglutarate metabolism enzyme, C-terminal domain"/>
    <property type="match status" value="1"/>
</dbReference>
<dbReference type="NCBIfam" id="TIGR00239">
    <property type="entry name" value="2oxo_dh_E1"/>
    <property type="match status" value="1"/>
</dbReference>
<comment type="function">
    <text evidence="6">E1 component of the 2-oxoglutarate dehydrogenase (OGDH) complex which catalyzes the decarboxylation of 2-oxoglutarate, the first step in the conversion of 2-oxoglutarate to succinyl-CoA and CO(2).</text>
</comment>
<organism evidence="9 10">
    <name type="scientific">Kyrpidia spormannii</name>
    <dbReference type="NCBI Taxonomy" id="2055160"/>
    <lineage>
        <taxon>Bacteria</taxon>
        <taxon>Bacillati</taxon>
        <taxon>Bacillota</taxon>
        <taxon>Bacilli</taxon>
        <taxon>Bacillales</taxon>
        <taxon>Alicyclobacillaceae</taxon>
        <taxon>Kyrpidia</taxon>
    </lineage>
</organism>
<protein>
    <recommendedName>
        <fullName evidence="6">2-oxoglutarate dehydrogenase E1 component</fullName>
        <ecNumber evidence="6">1.2.4.2</ecNumber>
    </recommendedName>
    <alternativeName>
        <fullName evidence="6">Alpha-ketoglutarate dehydrogenase</fullName>
    </alternativeName>
</protein>
<evidence type="ECO:0000256" key="3">
    <source>
        <dbReference type="ARBA" id="ARBA00023052"/>
    </source>
</evidence>
<feature type="region of interest" description="Disordered" evidence="7">
    <location>
        <begin position="528"/>
        <end position="551"/>
    </location>
</feature>
<dbReference type="HAMAP" id="MF_01169">
    <property type="entry name" value="SucA_OdhA"/>
    <property type="match status" value="1"/>
</dbReference>
<dbReference type="Pfam" id="PF16870">
    <property type="entry name" value="OxoGdeHyase_C"/>
    <property type="match status" value="1"/>
</dbReference>
<dbReference type="NCBIfam" id="NF006914">
    <property type="entry name" value="PRK09404.1"/>
    <property type="match status" value="1"/>
</dbReference>
<keyword evidence="3 6" id="KW-0786">Thiamine pyrophosphate</keyword>
<dbReference type="GO" id="GO:0006096">
    <property type="term" value="P:glycolytic process"/>
    <property type="evidence" value="ECO:0007669"/>
    <property type="project" value="UniProtKB-UniRule"/>
</dbReference>
<dbReference type="EC" id="1.2.4.2" evidence="6"/>
<dbReference type="InterPro" id="IPR011603">
    <property type="entry name" value="2oxoglutarate_DH_E1"/>
</dbReference>
<dbReference type="InterPro" id="IPR023784">
    <property type="entry name" value="2oxoglutarate_DH_E1_bac"/>
</dbReference>
<name>A0A6F9EBI7_9BACL</name>
<dbReference type="GO" id="GO:0004591">
    <property type="term" value="F:oxoglutarate dehydrogenase (succinyl-transferring) activity"/>
    <property type="evidence" value="ECO:0007669"/>
    <property type="project" value="UniProtKB-UniRule"/>
</dbReference>
<evidence type="ECO:0000256" key="1">
    <source>
        <dbReference type="ARBA" id="ARBA00001964"/>
    </source>
</evidence>
<dbReference type="GO" id="GO:0030976">
    <property type="term" value="F:thiamine pyrophosphate binding"/>
    <property type="evidence" value="ECO:0007669"/>
    <property type="project" value="UniProtKB-UniRule"/>
</dbReference>
<dbReference type="NCBIfam" id="NF008907">
    <property type="entry name" value="PRK12270.1"/>
    <property type="match status" value="1"/>
</dbReference>
<comment type="catalytic activity">
    <reaction evidence="5 6">
        <text>N(6)-[(R)-lipoyl]-L-lysyl-[protein] + 2-oxoglutarate + H(+) = N(6)-[(R)-S(8)-succinyldihydrolipoyl]-L-lysyl-[protein] + CO2</text>
        <dbReference type="Rhea" id="RHEA:12188"/>
        <dbReference type="Rhea" id="RHEA-COMP:10474"/>
        <dbReference type="Rhea" id="RHEA-COMP:20092"/>
        <dbReference type="ChEBI" id="CHEBI:15378"/>
        <dbReference type="ChEBI" id="CHEBI:16526"/>
        <dbReference type="ChEBI" id="CHEBI:16810"/>
        <dbReference type="ChEBI" id="CHEBI:83099"/>
        <dbReference type="ChEBI" id="CHEBI:83120"/>
        <dbReference type="EC" id="1.2.4.2"/>
    </reaction>
</comment>
<feature type="domain" description="Transketolase-like pyrimidine-binding" evidence="8">
    <location>
        <begin position="595"/>
        <end position="790"/>
    </location>
</feature>
<dbReference type="Gene3D" id="1.10.287.1150">
    <property type="entry name" value="TPP helical domain"/>
    <property type="match status" value="1"/>
</dbReference>
<dbReference type="InterPro" id="IPR031717">
    <property type="entry name" value="ODO-1/KGD_C"/>
</dbReference>
<evidence type="ECO:0000313" key="9">
    <source>
        <dbReference type="EMBL" id="CAB3393656.1"/>
    </source>
</evidence>
<keyword evidence="2 6" id="KW-0560">Oxidoreductase</keyword>
<dbReference type="PANTHER" id="PTHR23152">
    <property type="entry name" value="2-OXOGLUTARATE DEHYDROGENASE"/>
    <property type="match status" value="1"/>
</dbReference>
<gene>
    <name evidence="6 9" type="primary">odhA</name>
    <name evidence="9" type="ORF">COOX1_2018</name>
</gene>
<dbReference type="SUPFAM" id="SSF52922">
    <property type="entry name" value="TK C-terminal domain-like"/>
    <property type="match status" value="1"/>
</dbReference>
<dbReference type="Gene3D" id="3.40.50.12470">
    <property type="match status" value="1"/>
</dbReference>
<dbReference type="Gene3D" id="3.40.50.970">
    <property type="match status" value="1"/>
</dbReference>
<dbReference type="InterPro" id="IPR001017">
    <property type="entry name" value="DH_E1"/>
</dbReference>
<dbReference type="CDD" id="cd02016">
    <property type="entry name" value="TPP_E1_OGDC_like"/>
    <property type="match status" value="1"/>
</dbReference>
<evidence type="ECO:0000259" key="8">
    <source>
        <dbReference type="SMART" id="SM00861"/>
    </source>
</evidence>
<proteinExistence type="inferred from homology"/>
<dbReference type="Pfam" id="PF00676">
    <property type="entry name" value="E1_dh"/>
    <property type="match status" value="1"/>
</dbReference>
<comment type="cofactor">
    <cofactor evidence="1 6">
        <name>thiamine diphosphate</name>
        <dbReference type="ChEBI" id="CHEBI:58937"/>
    </cofactor>
</comment>
<evidence type="ECO:0000256" key="6">
    <source>
        <dbReference type="HAMAP-Rule" id="MF_01169"/>
    </source>
</evidence>
<keyword evidence="4 6" id="KW-0324">Glycolysis</keyword>
<evidence type="ECO:0000256" key="2">
    <source>
        <dbReference type="ARBA" id="ARBA00023002"/>
    </source>
</evidence>
<dbReference type="GO" id="GO:0045252">
    <property type="term" value="C:oxoglutarate dehydrogenase complex"/>
    <property type="evidence" value="ECO:0007669"/>
    <property type="project" value="TreeGrafter"/>
</dbReference>
<dbReference type="FunFam" id="3.40.50.970:FF:000036">
    <property type="entry name" value="2-oxoglutarate dehydrogenase E1 component"/>
    <property type="match status" value="1"/>
</dbReference>
<dbReference type="EMBL" id="LR792683">
    <property type="protein sequence ID" value="CAB3393656.1"/>
    <property type="molecule type" value="Genomic_DNA"/>
</dbReference>
<dbReference type="SUPFAM" id="SSF52518">
    <property type="entry name" value="Thiamin diphosphate-binding fold (THDP-binding)"/>
    <property type="match status" value="2"/>
</dbReference>
<dbReference type="Proteomes" id="UP000502196">
    <property type="component" value="Chromosome"/>
</dbReference>
<comment type="subunit">
    <text evidence="6">Homodimer. Part of the 2-oxoglutarate dehydrogenase (OGDH) complex composed of E1 (2-oxoglutarate dehydrogenase), E2 (dihydrolipoamide succinyltransferase) and E3 (dihydrolipoamide dehydrogenase); the complex contains multiple copies of the three enzymatic components (E1, E2 and E3).</text>
</comment>
<evidence type="ECO:0000256" key="7">
    <source>
        <dbReference type="SAM" id="MobiDB-lite"/>
    </source>
</evidence>
<dbReference type="AlphaFoldDB" id="A0A6F9EBI7"/>
<dbReference type="SMART" id="SM00861">
    <property type="entry name" value="Transket_pyr"/>
    <property type="match status" value="1"/>
</dbReference>
<feature type="compositionally biased region" description="Basic and acidic residues" evidence="7">
    <location>
        <begin position="533"/>
        <end position="546"/>
    </location>
</feature>
<dbReference type="InterPro" id="IPR042179">
    <property type="entry name" value="KGD_C_sf"/>
</dbReference>
<dbReference type="Pfam" id="PF02779">
    <property type="entry name" value="Transket_pyr"/>
    <property type="match status" value="1"/>
</dbReference>
<dbReference type="PANTHER" id="PTHR23152:SF4">
    <property type="entry name" value="2-OXOADIPATE DEHYDROGENASE COMPLEX COMPONENT E1"/>
    <property type="match status" value="1"/>
</dbReference>
<reference evidence="9 10" key="1">
    <citation type="submission" date="2020-04" db="EMBL/GenBank/DDBJ databases">
        <authorList>
            <person name="Hogendoorn C."/>
        </authorList>
    </citation>
    <scope>NUCLEOTIDE SEQUENCE [LARGE SCALE GENOMIC DNA]</scope>
    <source>
        <strain evidence="9">COOX1</strain>
    </source>
</reference>
<comment type="similarity">
    <text evidence="6">Belongs to the alpha-ketoglutarate dehydrogenase family.</text>
</comment>
<dbReference type="GO" id="GO:0006099">
    <property type="term" value="P:tricarboxylic acid cycle"/>
    <property type="evidence" value="ECO:0007669"/>
    <property type="project" value="TreeGrafter"/>
</dbReference>
<dbReference type="InterPro" id="IPR009014">
    <property type="entry name" value="Transketo_C/PFOR_II"/>
</dbReference>